<keyword evidence="2" id="KW-0808">Transferase</keyword>
<dbReference type="InterPro" id="IPR040079">
    <property type="entry name" value="Glutathione_S-Trfase"/>
</dbReference>
<dbReference type="PANTHER" id="PTHR44051:SF9">
    <property type="entry name" value="GLUTATHIONE S-TRANSFERASE 1"/>
    <property type="match status" value="1"/>
</dbReference>
<dbReference type="PANTHER" id="PTHR44051">
    <property type="entry name" value="GLUTATHIONE S-TRANSFERASE-RELATED"/>
    <property type="match status" value="1"/>
</dbReference>
<dbReference type="InterPro" id="IPR004045">
    <property type="entry name" value="Glutathione_S-Trfase_N"/>
</dbReference>
<proteinExistence type="predicted"/>
<gene>
    <name evidence="2" type="ORF">STIAU_8690</name>
</gene>
<name>Q09BJ3_STIAD</name>
<dbReference type="EMBL" id="AAMD01000009">
    <property type="protein sequence ID" value="EAU69092.1"/>
    <property type="molecule type" value="Genomic_DNA"/>
</dbReference>
<accession>Q09BJ3</accession>
<dbReference type="Pfam" id="PF13409">
    <property type="entry name" value="GST_N_2"/>
    <property type="match status" value="1"/>
</dbReference>
<dbReference type="Proteomes" id="UP000032702">
    <property type="component" value="Unassembled WGS sequence"/>
</dbReference>
<dbReference type="SUPFAM" id="SSF52833">
    <property type="entry name" value="Thioredoxin-like"/>
    <property type="match status" value="1"/>
</dbReference>
<dbReference type="SFLD" id="SFLDS00019">
    <property type="entry name" value="Glutathione_Transferase_(cytos"/>
    <property type="match status" value="1"/>
</dbReference>
<dbReference type="InterPro" id="IPR036249">
    <property type="entry name" value="Thioredoxin-like_sf"/>
</dbReference>
<dbReference type="GO" id="GO:0016740">
    <property type="term" value="F:transferase activity"/>
    <property type="evidence" value="ECO:0007669"/>
    <property type="project" value="UniProtKB-KW"/>
</dbReference>
<evidence type="ECO:0000313" key="2">
    <source>
        <dbReference type="EMBL" id="EAU69092.1"/>
    </source>
</evidence>
<dbReference type="AlphaFoldDB" id="Q09BJ3"/>
<reference evidence="2 3" key="1">
    <citation type="submission" date="2006-04" db="EMBL/GenBank/DDBJ databases">
        <authorList>
            <person name="Nierman W.C."/>
        </authorList>
    </citation>
    <scope>NUCLEOTIDE SEQUENCE [LARGE SCALE GENOMIC DNA]</scope>
    <source>
        <strain evidence="2 3">DW4/3-1</strain>
    </source>
</reference>
<dbReference type="RefSeq" id="WP_002611255.1">
    <property type="nucleotide sequence ID" value="NC_014623.1"/>
</dbReference>
<dbReference type="CDD" id="cd03046">
    <property type="entry name" value="GST_N_GTT1_like"/>
    <property type="match status" value="1"/>
</dbReference>
<protein>
    <submittedName>
        <fullName evidence="2">Glutathione S-transferase</fullName>
    </submittedName>
</protein>
<evidence type="ECO:0000259" key="1">
    <source>
        <dbReference type="PROSITE" id="PS50404"/>
    </source>
</evidence>
<comment type="caution">
    <text evidence="2">The sequence shown here is derived from an EMBL/GenBank/DDBJ whole genome shotgun (WGS) entry which is preliminary data.</text>
</comment>
<dbReference type="Gene3D" id="3.40.30.10">
    <property type="entry name" value="Glutaredoxin"/>
    <property type="match status" value="1"/>
</dbReference>
<dbReference type="PROSITE" id="PS50404">
    <property type="entry name" value="GST_NTER"/>
    <property type="match status" value="1"/>
</dbReference>
<sequence>MGLTRDLRALWMLEEPGAPYRVHGPAHPAGELRSEEYRRLNPFSQVPVLEDDGFVLTETGALLLYLAEKMGRLIPADLQGRAQVTRWCFAALNTRLPRGEPGALSSRTWMLSTFW</sequence>
<organism evidence="2 3">
    <name type="scientific">Stigmatella aurantiaca (strain DW4/3-1)</name>
    <dbReference type="NCBI Taxonomy" id="378806"/>
    <lineage>
        <taxon>Bacteria</taxon>
        <taxon>Pseudomonadati</taxon>
        <taxon>Myxococcota</taxon>
        <taxon>Myxococcia</taxon>
        <taxon>Myxococcales</taxon>
        <taxon>Cystobacterineae</taxon>
        <taxon>Archangiaceae</taxon>
        <taxon>Stigmatella</taxon>
    </lineage>
</organism>
<feature type="domain" description="GST N-terminal" evidence="1">
    <location>
        <begin position="1"/>
        <end position="74"/>
    </location>
</feature>
<evidence type="ECO:0000313" key="3">
    <source>
        <dbReference type="Proteomes" id="UP000032702"/>
    </source>
</evidence>